<dbReference type="CDD" id="cd00367">
    <property type="entry name" value="PTS-HPr_like"/>
    <property type="match status" value="1"/>
</dbReference>
<sequence length="89" mass="9655">MIEKDIQVINQLGLHARASAKLVQLVSGYRSEVMMAAKGRDINAKSIMGVLMLAAGVGTVVRVRVDGPDEVACMNAIEDLFNRYFDEGS</sequence>
<dbReference type="InterPro" id="IPR050399">
    <property type="entry name" value="HPr"/>
</dbReference>
<dbReference type="InterPro" id="IPR000032">
    <property type="entry name" value="HPr-like"/>
</dbReference>
<evidence type="ECO:0000256" key="3">
    <source>
        <dbReference type="ARBA" id="ARBA00022490"/>
    </source>
</evidence>
<dbReference type="PROSITE" id="PS00589">
    <property type="entry name" value="PTS_HPR_SER"/>
    <property type="match status" value="1"/>
</dbReference>
<dbReference type="PROSITE" id="PS51350">
    <property type="entry name" value="PTS_HPR_DOM"/>
    <property type="match status" value="1"/>
</dbReference>
<comment type="subcellular location">
    <subcellularLocation>
        <location evidence="1">Cytoplasm</location>
    </subcellularLocation>
</comment>
<evidence type="ECO:0000259" key="5">
    <source>
        <dbReference type="PROSITE" id="PS51350"/>
    </source>
</evidence>
<dbReference type="PRINTS" id="PR00107">
    <property type="entry name" value="PHOSPHOCPHPR"/>
</dbReference>
<dbReference type="Gene3D" id="3.30.1340.10">
    <property type="entry name" value="HPr-like"/>
    <property type="match status" value="1"/>
</dbReference>
<evidence type="ECO:0000256" key="1">
    <source>
        <dbReference type="ARBA" id="ARBA00004496"/>
    </source>
</evidence>
<dbReference type="PROSITE" id="PS00369">
    <property type="entry name" value="PTS_HPR_HIS"/>
    <property type="match status" value="1"/>
</dbReference>
<dbReference type="PANTHER" id="PTHR33705:SF2">
    <property type="entry name" value="PHOSPHOCARRIER PROTEIN NPR"/>
    <property type="match status" value="1"/>
</dbReference>
<accession>A0ABX8WLV0</accession>
<name>A0ABX8WLV0_9GAMM</name>
<keyword evidence="4" id="KW-0598">Phosphotransferase system</keyword>
<comment type="similarity">
    <text evidence="2">Belongs to the HPr family.</text>
</comment>
<dbReference type="RefSeq" id="WP_220379402.1">
    <property type="nucleotide sequence ID" value="NZ_CP080544.1"/>
</dbReference>
<evidence type="ECO:0000313" key="7">
    <source>
        <dbReference type="Proteomes" id="UP000824755"/>
    </source>
</evidence>
<reference evidence="6 7" key="1">
    <citation type="submission" date="2021-08" db="EMBL/GenBank/DDBJ databases">
        <title>Lysobacter sp. strain CJ11 Genome sequencing and assembly.</title>
        <authorList>
            <person name="Kim I."/>
        </authorList>
    </citation>
    <scope>NUCLEOTIDE SEQUENCE [LARGE SCALE GENOMIC DNA]</scope>
    <source>
        <strain evidence="6 7">CJ11</strain>
    </source>
</reference>
<protein>
    <submittedName>
        <fullName evidence="6">HPr family phosphocarrier protein</fullName>
    </submittedName>
</protein>
<keyword evidence="3" id="KW-0963">Cytoplasm</keyword>
<organism evidence="6 7">
    <name type="scientific">Lysobacter soyae</name>
    <dbReference type="NCBI Taxonomy" id="2764185"/>
    <lineage>
        <taxon>Bacteria</taxon>
        <taxon>Pseudomonadati</taxon>
        <taxon>Pseudomonadota</taxon>
        <taxon>Gammaproteobacteria</taxon>
        <taxon>Lysobacterales</taxon>
        <taxon>Lysobacteraceae</taxon>
        <taxon>Lysobacter</taxon>
    </lineage>
</organism>
<dbReference type="PANTHER" id="PTHR33705">
    <property type="entry name" value="PHOSPHOCARRIER PROTEIN HPR"/>
    <property type="match status" value="1"/>
</dbReference>
<evidence type="ECO:0000256" key="2">
    <source>
        <dbReference type="ARBA" id="ARBA00010736"/>
    </source>
</evidence>
<evidence type="ECO:0000313" key="6">
    <source>
        <dbReference type="EMBL" id="QYR52617.1"/>
    </source>
</evidence>
<feature type="domain" description="HPr" evidence="5">
    <location>
        <begin position="1"/>
        <end position="88"/>
    </location>
</feature>
<keyword evidence="7" id="KW-1185">Reference proteome</keyword>
<dbReference type="InterPro" id="IPR035895">
    <property type="entry name" value="HPr-like_sf"/>
</dbReference>
<dbReference type="Proteomes" id="UP000824755">
    <property type="component" value="Chromosome"/>
</dbReference>
<evidence type="ECO:0000256" key="4">
    <source>
        <dbReference type="ARBA" id="ARBA00022683"/>
    </source>
</evidence>
<gene>
    <name evidence="6" type="ORF">H8L67_08485</name>
</gene>
<dbReference type="InterPro" id="IPR002114">
    <property type="entry name" value="PTS_HPr_Ser_P_site"/>
</dbReference>
<proteinExistence type="inferred from homology"/>
<dbReference type="NCBIfam" id="TIGR01003">
    <property type="entry name" value="PTS_HPr_family"/>
    <property type="match status" value="1"/>
</dbReference>
<dbReference type="InterPro" id="IPR001020">
    <property type="entry name" value="PTS_HPr_His_P_site"/>
</dbReference>
<dbReference type="SUPFAM" id="SSF55594">
    <property type="entry name" value="HPr-like"/>
    <property type="match status" value="1"/>
</dbReference>
<dbReference type="Pfam" id="PF00381">
    <property type="entry name" value="PTS-HPr"/>
    <property type="match status" value="1"/>
</dbReference>
<dbReference type="EMBL" id="CP080544">
    <property type="protein sequence ID" value="QYR52617.1"/>
    <property type="molecule type" value="Genomic_DNA"/>
</dbReference>